<dbReference type="GO" id="GO:0098552">
    <property type="term" value="C:side of membrane"/>
    <property type="evidence" value="ECO:0007669"/>
    <property type="project" value="UniProtKB-KW"/>
</dbReference>
<evidence type="ECO:0000256" key="7">
    <source>
        <dbReference type="ARBA" id="ARBA00022692"/>
    </source>
</evidence>
<name>A0AAJ8E044_ASPNG</name>
<evidence type="ECO:0000256" key="11">
    <source>
        <dbReference type="ARBA" id="ARBA00023157"/>
    </source>
</evidence>
<evidence type="ECO:0000256" key="1">
    <source>
        <dbReference type="ARBA" id="ARBA00004141"/>
    </source>
</evidence>
<evidence type="ECO:0000256" key="3">
    <source>
        <dbReference type="ARBA" id="ARBA00004613"/>
    </source>
</evidence>
<gene>
    <name evidence="17" type="ORF">An12g10780</name>
</gene>
<feature type="transmembrane region" description="Helical" evidence="14">
    <location>
        <begin position="161"/>
        <end position="182"/>
    </location>
</feature>
<dbReference type="Pfam" id="PF05730">
    <property type="entry name" value="CFEM"/>
    <property type="match status" value="1"/>
</dbReference>
<comment type="similarity">
    <text evidence="4">Belongs to the RBT5 family.</text>
</comment>
<evidence type="ECO:0000256" key="12">
    <source>
        <dbReference type="ARBA" id="ARBA00023288"/>
    </source>
</evidence>
<keyword evidence="5" id="KW-0964">Secreted</keyword>
<keyword evidence="12" id="KW-0449">Lipoprotein</keyword>
<evidence type="ECO:0008006" key="18">
    <source>
        <dbReference type="Google" id="ProtNLM"/>
    </source>
</evidence>
<keyword evidence="11" id="KW-1015">Disulfide bond</keyword>
<dbReference type="PANTHER" id="PTHR33048:SF160">
    <property type="entry name" value="SAT4 FAMILY MEMBRANE PROTEIN"/>
    <property type="match status" value="1"/>
</dbReference>
<keyword evidence="10 14" id="KW-0472">Membrane</keyword>
<reference evidence="17" key="2">
    <citation type="submission" date="2025-08" db="UniProtKB">
        <authorList>
            <consortium name="RefSeq"/>
        </authorList>
    </citation>
    <scope>IDENTIFICATION</scope>
</reference>
<comment type="similarity">
    <text evidence="13">Belongs to the SAT4 family.</text>
</comment>
<evidence type="ECO:0000256" key="13">
    <source>
        <dbReference type="ARBA" id="ARBA00038359"/>
    </source>
</evidence>
<dbReference type="RefSeq" id="XP_059601999.1">
    <property type="nucleotide sequence ID" value="XM_059743739.1"/>
</dbReference>
<dbReference type="GO" id="GO:0005576">
    <property type="term" value="C:extracellular region"/>
    <property type="evidence" value="ECO:0007669"/>
    <property type="project" value="UniProtKB-SubCell"/>
</dbReference>
<dbReference type="InterPro" id="IPR052337">
    <property type="entry name" value="SAT4-like"/>
</dbReference>
<feature type="transmembrane region" description="Helical" evidence="14">
    <location>
        <begin position="64"/>
        <end position="84"/>
    </location>
</feature>
<organism evidence="17">
    <name type="scientific">Aspergillus niger</name>
    <dbReference type="NCBI Taxonomy" id="5061"/>
    <lineage>
        <taxon>Eukaryota</taxon>
        <taxon>Fungi</taxon>
        <taxon>Dikarya</taxon>
        <taxon>Ascomycota</taxon>
        <taxon>Pezizomycotina</taxon>
        <taxon>Eurotiomycetes</taxon>
        <taxon>Eurotiomycetidae</taxon>
        <taxon>Eurotiales</taxon>
        <taxon>Aspergillaceae</taxon>
        <taxon>Aspergillus</taxon>
        <taxon>Aspergillus subgen. Circumdati</taxon>
    </lineage>
</organism>
<feature type="transmembrane region" description="Helical" evidence="14">
    <location>
        <begin position="323"/>
        <end position="343"/>
    </location>
</feature>
<evidence type="ECO:0000256" key="5">
    <source>
        <dbReference type="ARBA" id="ARBA00022525"/>
    </source>
</evidence>
<dbReference type="KEGG" id="ang:An12g10780"/>
<evidence type="ECO:0000256" key="8">
    <source>
        <dbReference type="ARBA" id="ARBA00022729"/>
    </source>
</evidence>
<reference evidence="17" key="1">
    <citation type="submission" date="2025-02" db="EMBL/GenBank/DDBJ databases">
        <authorList>
            <consortium name="NCBI Genome Project"/>
        </authorList>
    </citation>
    <scope>NUCLEOTIDE SEQUENCE</scope>
</reference>
<dbReference type="PANTHER" id="PTHR33048">
    <property type="entry name" value="PTH11-LIKE INTEGRAL MEMBRANE PROTEIN (AFU_ORTHOLOGUE AFUA_5G11245)"/>
    <property type="match status" value="1"/>
</dbReference>
<evidence type="ECO:0000256" key="14">
    <source>
        <dbReference type="SAM" id="Phobius"/>
    </source>
</evidence>
<protein>
    <recommendedName>
        <fullName evidence="18">Extracellular membrane protein CFEM domain-containing protein</fullName>
    </recommendedName>
</protein>
<feature type="transmembrane region" description="Helical" evidence="14">
    <location>
        <begin position="355"/>
        <end position="375"/>
    </location>
</feature>
<evidence type="ECO:0000256" key="2">
    <source>
        <dbReference type="ARBA" id="ARBA00004589"/>
    </source>
</evidence>
<sequence>MHILIDTQPSDSKTMSARASVVLFLVLDFPDVDSQQLLSERICRPNRRFSVLSNQCKRPIKMRVLGAVALGVALLSTTIAAASVKELGALLPTCAVKCMAVTIPKTSCTLADQTCQCTDETYTALLQECVVSSFTDSIATKNVTSTACGAPVRDRTKAVSYAGVIGLVIACIAFILRIVARFKCLGGTFGMDDLTMGLTMCLVIPLSALSVVLADTGLGKDMWTLPVRGKADILEHYKIYFWDELLYLSILPMTKISICCFYLRIFPARNFRSLTYIVIGLNIAYLLAFVLVSIFQCRPIQGAWLHWDGEGNYKCNHINAQGWASAIINMLLDLIVMILPLKQLYELQLSIKKKAFVMCMFSLGIFVTVVSILRLDSLINFASTDNVTWDYVTVGYWSTIECHVGVICACLPAIRSLLRTTAPKLFGDTSLNKSSGMNSTSRGTGSRLEGAFHVRSKHDDQDFLPLVDMDHSSLIELHPNPKGDRRVLSMNSCNLYPVSFVQDSYFPNGVNRIFISVSYVVVMQGFELQSTMQGGLGSYSGEFDCASTDDIRKSLPILRCQKKKSHPTGLDHTPLSPDIHTHTAGRECKTCLRSIFSAQTAKLSHLDLKTS</sequence>
<feature type="domain" description="CFEM" evidence="15">
    <location>
        <begin position="91"/>
        <end position="148"/>
    </location>
</feature>
<comment type="subcellular location">
    <subcellularLocation>
        <location evidence="2">Membrane</location>
        <topology evidence="2">Lipid-anchor</topology>
        <topology evidence="2">GPI-anchor</topology>
    </subcellularLocation>
    <subcellularLocation>
        <location evidence="1">Membrane</location>
        <topology evidence="1">Multi-pass membrane protein</topology>
    </subcellularLocation>
    <subcellularLocation>
        <location evidence="3">Secreted</location>
    </subcellularLocation>
</comment>
<feature type="transmembrane region" description="Helical" evidence="14">
    <location>
        <begin position="275"/>
        <end position="295"/>
    </location>
</feature>
<feature type="transmembrane region" description="Helical" evidence="14">
    <location>
        <begin position="245"/>
        <end position="263"/>
    </location>
</feature>
<accession>A0AAJ8E044</accession>
<evidence type="ECO:0000256" key="6">
    <source>
        <dbReference type="ARBA" id="ARBA00022622"/>
    </source>
</evidence>
<feature type="domain" description="Rhodopsin" evidence="16">
    <location>
        <begin position="176"/>
        <end position="419"/>
    </location>
</feature>
<evidence type="ECO:0000259" key="16">
    <source>
        <dbReference type="Pfam" id="PF20684"/>
    </source>
</evidence>
<dbReference type="VEuPathDB" id="FungiDB:An12g10780"/>
<keyword evidence="8" id="KW-0732">Signal</keyword>
<dbReference type="InterPro" id="IPR008427">
    <property type="entry name" value="Extracellular_membr_CFEM_dom"/>
</dbReference>
<feature type="transmembrane region" description="Helical" evidence="14">
    <location>
        <begin position="194"/>
        <end position="214"/>
    </location>
</feature>
<keyword evidence="9 14" id="KW-1133">Transmembrane helix</keyword>
<keyword evidence="6" id="KW-0325">Glycoprotein</keyword>
<proteinExistence type="inferred from homology"/>
<evidence type="ECO:0000256" key="4">
    <source>
        <dbReference type="ARBA" id="ARBA00010031"/>
    </source>
</evidence>
<evidence type="ECO:0000259" key="15">
    <source>
        <dbReference type="Pfam" id="PF05730"/>
    </source>
</evidence>
<keyword evidence="6" id="KW-0336">GPI-anchor</keyword>
<keyword evidence="7 14" id="KW-0812">Transmembrane</keyword>
<evidence type="ECO:0000256" key="9">
    <source>
        <dbReference type="ARBA" id="ARBA00022989"/>
    </source>
</evidence>
<dbReference type="GeneID" id="4986430"/>
<evidence type="ECO:0000256" key="10">
    <source>
        <dbReference type="ARBA" id="ARBA00023136"/>
    </source>
</evidence>
<dbReference type="AlphaFoldDB" id="A0AAJ8E044"/>
<dbReference type="Pfam" id="PF20684">
    <property type="entry name" value="Fung_rhodopsin"/>
    <property type="match status" value="1"/>
</dbReference>
<evidence type="ECO:0000313" key="17">
    <source>
        <dbReference type="RefSeq" id="XP_059601999.1"/>
    </source>
</evidence>
<dbReference type="InterPro" id="IPR049326">
    <property type="entry name" value="Rhodopsin_dom_fungi"/>
</dbReference>